<dbReference type="EMBL" id="JBHSUB010000010">
    <property type="protein sequence ID" value="MFC6378369.1"/>
    <property type="molecule type" value="Genomic_DNA"/>
</dbReference>
<comment type="caution">
    <text evidence="2">The sequence shown here is derived from an EMBL/GenBank/DDBJ whole genome shotgun (WGS) entry which is preliminary data.</text>
</comment>
<protein>
    <submittedName>
        <fullName evidence="2">Histidine phosphatase family protein</fullName>
    </submittedName>
</protein>
<keyword evidence="1" id="KW-0378">Hydrolase</keyword>
<dbReference type="PANTHER" id="PTHR46517">
    <property type="entry name" value="FRUCTOSE-2,6-BISPHOSPHATASE TIGAR"/>
    <property type="match status" value="1"/>
</dbReference>
<gene>
    <name evidence="2" type="ORF">ACFP9W_09755</name>
</gene>
<keyword evidence="3" id="KW-1185">Reference proteome</keyword>
<dbReference type="SMART" id="SM00855">
    <property type="entry name" value="PGAM"/>
    <property type="match status" value="1"/>
</dbReference>
<accession>A0ABW1W001</accession>
<dbReference type="Proteomes" id="UP001596230">
    <property type="component" value="Unassembled WGS sequence"/>
</dbReference>
<dbReference type="CDD" id="cd07067">
    <property type="entry name" value="HP_PGM_like"/>
    <property type="match status" value="1"/>
</dbReference>
<proteinExistence type="predicted"/>
<organism evidence="2 3">
    <name type="scientific">Tatumella terrea</name>
    <dbReference type="NCBI Taxonomy" id="419007"/>
    <lineage>
        <taxon>Bacteria</taxon>
        <taxon>Pseudomonadati</taxon>
        <taxon>Pseudomonadota</taxon>
        <taxon>Gammaproteobacteria</taxon>
        <taxon>Enterobacterales</taxon>
        <taxon>Erwiniaceae</taxon>
        <taxon>Tatumella</taxon>
    </lineage>
</organism>
<evidence type="ECO:0000313" key="2">
    <source>
        <dbReference type="EMBL" id="MFC6378369.1"/>
    </source>
</evidence>
<dbReference type="PANTHER" id="PTHR46517:SF1">
    <property type="entry name" value="FRUCTOSE-2,6-BISPHOSPHATASE TIGAR"/>
    <property type="match status" value="1"/>
</dbReference>
<reference evidence="3" key="1">
    <citation type="journal article" date="2019" name="Int. J. Syst. Evol. Microbiol.">
        <title>The Global Catalogue of Microorganisms (GCM) 10K type strain sequencing project: providing services to taxonomists for standard genome sequencing and annotation.</title>
        <authorList>
            <consortium name="The Broad Institute Genomics Platform"/>
            <consortium name="The Broad Institute Genome Sequencing Center for Infectious Disease"/>
            <person name="Wu L."/>
            <person name="Ma J."/>
        </authorList>
    </citation>
    <scope>NUCLEOTIDE SEQUENCE [LARGE SCALE GENOMIC DNA]</scope>
    <source>
        <strain evidence="3">CGMCC 1.18518</strain>
    </source>
</reference>
<evidence type="ECO:0000313" key="3">
    <source>
        <dbReference type="Proteomes" id="UP001596230"/>
    </source>
</evidence>
<sequence length="206" mass="22905">MKVILVRHAETEWNSRGIIQGREDSALTKHGQCQTAALLQAFAENGYEAESVYASPLGRTWNMGQVLAKHFRCSLVAEATLKEQAFGQLEGMSAEQFKKNHQDEANALFELDAEYCPPGGESLTQASRRIIDFLINLEKSGHYNAVCIVSHGHVSQGVLAILCDGNIDQFARYAHPNASYSVFDIKNGRCETIRWGIATHLRHLKC</sequence>
<evidence type="ECO:0000256" key="1">
    <source>
        <dbReference type="ARBA" id="ARBA00022801"/>
    </source>
</evidence>
<dbReference type="InterPro" id="IPR029033">
    <property type="entry name" value="His_PPase_superfam"/>
</dbReference>
<dbReference type="RefSeq" id="WP_385950540.1">
    <property type="nucleotide sequence ID" value="NZ_JBHSUB010000010.1"/>
</dbReference>
<dbReference type="InterPro" id="IPR051695">
    <property type="entry name" value="Phosphoglycerate_Mutase"/>
</dbReference>
<name>A0ABW1W001_9GAMM</name>
<dbReference type="Pfam" id="PF00300">
    <property type="entry name" value="His_Phos_1"/>
    <property type="match status" value="1"/>
</dbReference>
<dbReference type="Gene3D" id="3.40.50.1240">
    <property type="entry name" value="Phosphoglycerate mutase-like"/>
    <property type="match status" value="1"/>
</dbReference>
<dbReference type="SUPFAM" id="SSF53254">
    <property type="entry name" value="Phosphoglycerate mutase-like"/>
    <property type="match status" value="1"/>
</dbReference>
<dbReference type="InterPro" id="IPR013078">
    <property type="entry name" value="His_Pase_superF_clade-1"/>
</dbReference>
<dbReference type="PIRSF" id="PIRSF000709">
    <property type="entry name" value="6PFK_2-Ptase"/>
    <property type="match status" value="1"/>
</dbReference>